<feature type="region of interest" description="Disordered" evidence="1">
    <location>
        <begin position="32"/>
        <end position="80"/>
    </location>
</feature>
<reference evidence="4 5" key="1">
    <citation type="submission" date="2018-07" db="EMBL/GenBank/DDBJ databases">
        <title>Draft genome of the type strain Streptomyces armeniacus ATCC 15676.</title>
        <authorList>
            <person name="Labana P."/>
            <person name="Gosse J.T."/>
            <person name="Boddy C.N."/>
        </authorList>
    </citation>
    <scope>NUCLEOTIDE SEQUENCE [LARGE SCALE GENOMIC DNA]</scope>
    <source>
        <strain evidence="4 5">ATCC 15676</strain>
    </source>
</reference>
<gene>
    <name evidence="4" type="ORF">DVA86_04610</name>
</gene>
<dbReference type="PANTHER" id="PTHR10587">
    <property type="entry name" value="GLYCOSYL TRANSFERASE-RELATED"/>
    <property type="match status" value="1"/>
</dbReference>
<dbReference type="InterPro" id="IPR011330">
    <property type="entry name" value="Glyco_hydro/deAcase_b/a-brl"/>
</dbReference>
<dbReference type="KEGG" id="sarm:DVA86_04610"/>
<dbReference type="Gene3D" id="3.20.20.370">
    <property type="entry name" value="Glycoside hydrolase/deacetylase"/>
    <property type="match status" value="1"/>
</dbReference>
<dbReference type="GO" id="GO:0005975">
    <property type="term" value="P:carbohydrate metabolic process"/>
    <property type="evidence" value="ECO:0007669"/>
    <property type="project" value="InterPro"/>
</dbReference>
<sequence>MPWRASRRALLASTLALLTAVAPAVDVRAAGTGVPPDGAGPGAHPAADRQAGPLRPLLGPPQPLVDDPRPGPGEAAPKLLPEAAPAAPGLALASAQRSQALSSAQALASHAERVQQRLAAYRRWGLKRPLPAPAAPPALKPRVRDAKVVSRVPTDDKVIFLTIDDGTVKDPEFLDLVREMDLPVTSFLTDEESRPGAGYEYFRELERLGGTTHNHTLHHPFLPALSYKRQRKEICGQQENLKREFGGPEPRLFRPPYGEYDKDTLRAARKCGVDAVVLWGMEAWADRVDFQEPGRRLYPGAIILTHYRGPAEWGDGGTMADMTRRLLRLAADQGYSVGRLEDYL</sequence>
<accession>A0A345XK76</accession>
<keyword evidence="5" id="KW-1185">Reference proteome</keyword>
<dbReference type="Proteomes" id="UP000254425">
    <property type="component" value="Chromosome"/>
</dbReference>
<feature type="domain" description="NodB homology" evidence="3">
    <location>
        <begin position="157"/>
        <end position="344"/>
    </location>
</feature>
<evidence type="ECO:0000313" key="5">
    <source>
        <dbReference type="Proteomes" id="UP000254425"/>
    </source>
</evidence>
<dbReference type="RefSeq" id="WP_208876008.1">
    <property type="nucleotide sequence ID" value="NZ_CP031320.1"/>
</dbReference>
<dbReference type="EMBL" id="CP031320">
    <property type="protein sequence ID" value="AXK32042.1"/>
    <property type="molecule type" value="Genomic_DNA"/>
</dbReference>
<evidence type="ECO:0000313" key="4">
    <source>
        <dbReference type="EMBL" id="AXK32042.1"/>
    </source>
</evidence>
<dbReference type="InterPro" id="IPR050248">
    <property type="entry name" value="Polysacc_deacetylase_ArnD"/>
</dbReference>
<protein>
    <submittedName>
        <fullName evidence="4">Polysaccharide deacetylase family protein</fullName>
    </submittedName>
</protein>
<proteinExistence type="predicted"/>
<feature type="compositionally biased region" description="Low complexity" evidence="1">
    <location>
        <begin position="32"/>
        <end position="57"/>
    </location>
</feature>
<dbReference type="PANTHER" id="PTHR10587:SF134">
    <property type="entry name" value="SECRETED PROTEIN"/>
    <property type="match status" value="1"/>
</dbReference>
<dbReference type="GO" id="GO:0016810">
    <property type="term" value="F:hydrolase activity, acting on carbon-nitrogen (but not peptide) bonds"/>
    <property type="evidence" value="ECO:0007669"/>
    <property type="project" value="InterPro"/>
</dbReference>
<dbReference type="PROSITE" id="PS51677">
    <property type="entry name" value="NODB"/>
    <property type="match status" value="1"/>
</dbReference>
<dbReference type="AlphaFoldDB" id="A0A345XK76"/>
<dbReference type="InterPro" id="IPR002509">
    <property type="entry name" value="NODB_dom"/>
</dbReference>
<dbReference type="CDD" id="cd10917">
    <property type="entry name" value="CE4_NodB_like_6s_7s"/>
    <property type="match status" value="1"/>
</dbReference>
<keyword evidence="2" id="KW-0732">Signal</keyword>
<feature type="signal peptide" evidence="2">
    <location>
        <begin position="1"/>
        <end position="24"/>
    </location>
</feature>
<dbReference type="Pfam" id="PF01522">
    <property type="entry name" value="Polysacc_deac_1"/>
    <property type="match status" value="1"/>
</dbReference>
<organism evidence="4 5">
    <name type="scientific">Streptomyces armeniacus</name>
    <dbReference type="NCBI Taxonomy" id="83291"/>
    <lineage>
        <taxon>Bacteria</taxon>
        <taxon>Bacillati</taxon>
        <taxon>Actinomycetota</taxon>
        <taxon>Actinomycetes</taxon>
        <taxon>Kitasatosporales</taxon>
        <taxon>Streptomycetaceae</taxon>
        <taxon>Streptomyces</taxon>
    </lineage>
</organism>
<feature type="chain" id="PRO_5039385999" evidence="2">
    <location>
        <begin position="25"/>
        <end position="344"/>
    </location>
</feature>
<name>A0A345XK76_9ACTN</name>
<evidence type="ECO:0000259" key="3">
    <source>
        <dbReference type="PROSITE" id="PS51677"/>
    </source>
</evidence>
<evidence type="ECO:0000256" key="1">
    <source>
        <dbReference type="SAM" id="MobiDB-lite"/>
    </source>
</evidence>
<dbReference type="SUPFAM" id="SSF88713">
    <property type="entry name" value="Glycoside hydrolase/deacetylase"/>
    <property type="match status" value="1"/>
</dbReference>
<evidence type="ECO:0000256" key="2">
    <source>
        <dbReference type="SAM" id="SignalP"/>
    </source>
</evidence>